<dbReference type="SUPFAM" id="SSF53383">
    <property type="entry name" value="PLP-dependent transferases"/>
    <property type="match status" value="2"/>
</dbReference>
<dbReference type="InterPro" id="IPR015421">
    <property type="entry name" value="PyrdxlP-dep_Trfase_major"/>
</dbReference>
<reference evidence="2 3" key="1">
    <citation type="journal article" date="2018" name="Nat. Ecol. Evol.">
        <title>Pezizomycetes genomes reveal the molecular basis of ectomycorrhizal truffle lifestyle.</title>
        <authorList>
            <person name="Murat C."/>
            <person name="Payen T."/>
            <person name="Noel B."/>
            <person name="Kuo A."/>
            <person name="Morin E."/>
            <person name="Chen J."/>
            <person name="Kohler A."/>
            <person name="Krizsan K."/>
            <person name="Balestrini R."/>
            <person name="Da Silva C."/>
            <person name="Montanini B."/>
            <person name="Hainaut M."/>
            <person name="Levati E."/>
            <person name="Barry K.W."/>
            <person name="Belfiori B."/>
            <person name="Cichocki N."/>
            <person name="Clum A."/>
            <person name="Dockter R.B."/>
            <person name="Fauchery L."/>
            <person name="Guy J."/>
            <person name="Iotti M."/>
            <person name="Le Tacon F."/>
            <person name="Lindquist E.A."/>
            <person name="Lipzen A."/>
            <person name="Malagnac F."/>
            <person name="Mello A."/>
            <person name="Molinier V."/>
            <person name="Miyauchi S."/>
            <person name="Poulain J."/>
            <person name="Riccioni C."/>
            <person name="Rubini A."/>
            <person name="Sitrit Y."/>
            <person name="Splivallo R."/>
            <person name="Traeger S."/>
            <person name="Wang M."/>
            <person name="Zifcakova L."/>
            <person name="Wipf D."/>
            <person name="Zambonelli A."/>
            <person name="Paolocci F."/>
            <person name="Nowrousian M."/>
            <person name="Ottonello S."/>
            <person name="Baldrian P."/>
            <person name="Spatafora J.W."/>
            <person name="Henrissat B."/>
            <person name="Nagy L.G."/>
            <person name="Aury J.M."/>
            <person name="Wincker P."/>
            <person name="Grigoriev I.V."/>
            <person name="Bonfante P."/>
            <person name="Martin F.M."/>
        </authorList>
    </citation>
    <scope>NUCLEOTIDE SEQUENCE [LARGE SCALE GENOMIC DNA]</scope>
    <source>
        <strain evidence="2 3">RN42</strain>
    </source>
</reference>
<dbReference type="Pfam" id="PF00266">
    <property type="entry name" value="Aminotran_5"/>
    <property type="match status" value="2"/>
</dbReference>
<dbReference type="PANTHER" id="PTHR14237:SF80">
    <property type="entry name" value="MOLYBDENUM COFACTOR SULFURASE"/>
    <property type="match status" value="1"/>
</dbReference>
<dbReference type="InterPro" id="IPR000192">
    <property type="entry name" value="Aminotrans_V_dom"/>
</dbReference>
<dbReference type="InterPro" id="IPR015422">
    <property type="entry name" value="PyrdxlP-dep_Trfase_small"/>
</dbReference>
<feature type="domain" description="Aminotransferase class V" evidence="1">
    <location>
        <begin position="338"/>
        <end position="505"/>
    </location>
</feature>
<evidence type="ECO:0000313" key="2">
    <source>
        <dbReference type="EMBL" id="RPA82468.1"/>
    </source>
</evidence>
<gene>
    <name evidence="2" type="ORF">BJ508DRAFT_325468</name>
</gene>
<proteinExistence type="predicted"/>
<dbReference type="InterPro" id="IPR015424">
    <property type="entry name" value="PyrdxlP-dep_Trfase"/>
</dbReference>
<sequence length="656" mass="72281">MNCLKARLGKTKDEGPLSTLPKVMNGSQEKALVKELAKKGYNSRMEEIRKKEYPHMKGSIYLDHAGTTIYSRTLIDTYHSSLSTNLYGNPHSSNPSSALSSKAIAKTRKQVLAFFNADPEEYDIVFTSNATQALKLVADGFAGHQGGWDYRLHWDAHTSLVGVRALADGYEYSEDDEAVEEWLVKEKEGVPKSCCKPKELVERQSCCQPKVVVKKHSCYKPQVVETPSCCKPNVPMVEQDSCCSTKKEVLQNSPSASCCAEKAPGAEKAEETILSCCSSDTASTACSSKNDAPMHTEKAAFCEFVEPSSTDTAAPEVLYCFPEEQAARFDPPKTQRLGLFAWPAQSNFSGRRLPTSEWCRSLRKNKPFWYSLVDAASYAMTSPIDVSEMQPDFMAISFYKIFGYPDLGGLIIRKSSSRLLRSKKFFGGGTIAGLLISENWHDKKGNPAFAHQFLEDGTLPFHSILALSHALDSHNRILGPMKSISSHTNALVCWLYDTLSDLKHPAKPNAPLLQIYTPRPTDPTKQGAIIMFNVLSPLGELIPFTSIELDAIPYNLHLRAGRHCNLGGVQKYLDFSTAALKDAFKRGLRCNGFMEIRVEGRVIGAVRVSLGGMTTVKDCLGLVRFLRGVYALGDGCQRALEMAKTEEGRAPKGCCG</sequence>
<dbReference type="EMBL" id="ML119671">
    <property type="protein sequence ID" value="RPA82468.1"/>
    <property type="molecule type" value="Genomic_DNA"/>
</dbReference>
<dbReference type="Proteomes" id="UP000275078">
    <property type="component" value="Unassembled WGS sequence"/>
</dbReference>
<dbReference type="GO" id="GO:0043545">
    <property type="term" value="P:molybdopterin cofactor metabolic process"/>
    <property type="evidence" value="ECO:0007669"/>
    <property type="project" value="TreeGrafter"/>
</dbReference>
<evidence type="ECO:0000259" key="1">
    <source>
        <dbReference type="Pfam" id="PF00266"/>
    </source>
</evidence>
<organism evidence="2 3">
    <name type="scientific">Ascobolus immersus RN42</name>
    <dbReference type="NCBI Taxonomy" id="1160509"/>
    <lineage>
        <taxon>Eukaryota</taxon>
        <taxon>Fungi</taxon>
        <taxon>Dikarya</taxon>
        <taxon>Ascomycota</taxon>
        <taxon>Pezizomycotina</taxon>
        <taxon>Pezizomycetes</taxon>
        <taxon>Pezizales</taxon>
        <taxon>Ascobolaceae</taxon>
        <taxon>Ascobolus</taxon>
    </lineage>
</organism>
<evidence type="ECO:0000313" key="3">
    <source>
        <dbReference type="Proteomes" id="UP000275078"/>
    </source>
</evidence>
<feature type="domain" description="Aminotransferase class V" evidence="1">
    <location>
        <begin position="60"/>
        <end position="143"/>
    </location>
</feature>
<accession>A0A3N4ICS0</accession>
<dbReference type="Gene3D" id="3.40.640.10">
    <property type="entry name" value="Type I PLP-dependent aspartate aminotransferase-like (Major domain)"/>
    <property type="match status" value="2"/>
</dbReference>
<dbReference type="GO" id="GO:0008265">
    <property type="term" value="F:molybdenum cofactor sulfurtransferase activity"/>
    <property type="evidence" value="ECO:0007669"/>
    <property type="project" value="TreeGrafter"/>
</dbReference>
<name>A0A3N4ICS0_ASCIM</name>
<protein>
    <submittedName>
        <fullName evidence="2">PLP-dependent transferase</fullName>
    </submittedName>
</protein>
<dbReference type="Gene3D" id="3.90.1150.10">
    <property type="entry name" value="Aspartate Aminotransferase, domain 1"/>
    <property type="match status" value="1"/>
</dbReference>
<dbReference type="AlphaFoldDB" id="A0A3N4ICS0"/>
<keyword evidence="3" id="KW-1185">Reference proteome</keyword>
<dbReference type="OrthoDB" id="10264306at2759"/>
<dbReference type="STRING" id="1160509.A0A3N4ICS0"/>
<dbReference type="PANTHER" id="PTHR14237">
    <property type="entry name" value="MOLYBDOPTERIN COFACTOR SULFURASE MOSC"/>
    <property type="match status" value="1"/>
</dbReference>
<keyword evidence="2" id="KW-0808">Transferase</keyword>